<organism evidence="3 4">
    <name type="scientific">Acaromyces ingoldii</name>
    <dbReference type="NCBI Taxonomy" id="215250"/>
    <lineage>
        <taxon>Eukaryota</taxon>
        <taxon>Fungi</taxon>
        <taxon>Dikarya</taxon>
        <taxon>Basidiomycota</taxon>
        <taxon>Ustilaginomycotina</taxon>
        <taxon>Exobasidiomycetes</taxon>
        <taxon>Exobasidiales</taxon>
        <taxon>Cryptobasidiaceae</taxon>
        <taxon>Acaromyces</taxon>
    </lineage>
</organism>
<sequence length="963" mass="106125">MILFRSQAASIWVLCSKSIAYGEVVYADRSRSSVPKNTRHVACCHQDLGTLKENDRRLLLNSTEEEKAAIQFALGSSSSSPPPAMSALEIRRPPPLLNDVKAAIDQLASSLPMSDKLPACFVHHGSAASMPHLGQEEHQRLVAASLNVWHTIVVRLAYVPWQVSEDDQWEDRAARLSADPLLKFVNPQRILGDLRLIEPRISSMGDLSFEEHLAVLKDLLMVAHAYDVDVLANVCQEVRRDPDTLVPANMPIEEEDVDKALAGLAKRMKQLFSSPFDTAPVAAMASVAAMAPVTAAAPVAATTAATDAAATHTGPLSSPPKRSMGMLRRRSSDAASDLGRKLFHFFHSVTKLNRNIAVAKSGTVITSFVTTTAAEEEQKGGIDPATGIWEPYNEYIKVNYTPIEKLYCNPKKHDDVCDPARGGCGQRGHWAQDHVCVKHNGPGTPEKVVVPHYWGIYAWALQEARSRERRIRTLTRELAECRKSLLACEQQQQQQQQQPLQQRQQQHDHTWARLLTTSTILLHSSLSLARRATLDPIVDRRKVVAAATFSTAIEVVAHSTPTPSVQPFCWTNNEFAKAWVEGTTFWEMLRKEGEMAVGKPYWSARGITTAVDLKTKEELALRWTTDRQTYLERATALGGISMSTSISIKEVPSRLRELLQEAALALVGRDMVDDAVAMEMAALAKATDGPWLQDYLNFGRSIARHAVGQIDAFVDRRAIELLAFTDKWAAGTKDWLAVATKLEPFPVDGRLATILQAPFPRHHPRSSTDMGPLRPKPMLSHVQEEDTDINLAQLPFDAGETVPVPGTSFCRTNVVGADGNCLFRAAALLVFGDQTRHAELRASVVTLGRSYLQSTLPRDTKTTADFERQARLMEQGTDGQLYESLQAWLDNMDKPSTWGDELALLLISQLLQRPIAVATVTQGGTTVSILAPCHQPDDNHLGFCHLGGGHYELLLTPESTSSI</sequence>
<feature type="domain" description="OTU" evidence="2">
    <location>
        <begin position="810"/>
        <end position="957"/>
    </location>
</feature>
<dbReference type="PANTHER" id="PTHR12419">
    <property type="entry name" value="OTU DOMAIN CONTAINING PROTEIN"/>
    <property type="match status" value="1"/>
</dbReference>
<dbReference type="CDD" id="cd22744">
    <property type="entry name" value="OTU"/>
    <property type="match status" value="1"/>
</dbReference>
<dbReference type="InterPro" id="IPR003323">
    <property type="entry name" value="OTU_dom"/>
</dbReference>
<feature type="region of interest" description="Disordered" evidence="1">
    <location>
        <begin position="307"/>
        <end position="331"/>
    </location>
</feature>
<dbReference type="STRING" id="215250.A0A316YMY7"/>
<name>A0A316YMY7_9BASI</name>
<dbReference type="Proteomes" id="UP000245768">
    <property type="component" value="Unassembled WGS sequence"/>
</dbReference>
<evidence type="ECO:0000256" key="1">
    <source>
        <dbReference type="SAM" id="MobiDB-lite"/>
    </source>
</evidence>
<dbReference type="EMBL" id="KZ819636">
    <property type="protein sequence ID" value="PWN90619.1"/>
    <property type="molecule type" value="Genomic_DNA"/>
</dbReference>
<dbReference type="InterPro" id="IPR050704">
    <property type="entry name" value="Peptidase_C85-like"/>
</dbReference>
<evidence type="ECO:0000313" key="3">
    <source>
        <dbReference type="EMBL" id="PWN90619.1"/>
    </source>
</evidence>
<dbReference type="OrthoDB" id="5990531at2759"/>
<dbReference type="RefSeq" id="XP_025377817.1">
    <property type="nucleotide sequence ID" value="XM_025524441.1"/>
</dbReference>
<dbReference type="GO" id="GO:0004843">
    <property type="term" value="F:cysteine-type deubiquitinase activity"/>
    <property type="evidence" value="ECO:0007669"/>
    <property type="project" value="TreeGrafter"/>
</dbReference>
<evidence type="ECO:0000259" key="2">
    <source>
        <dbReference type="PROSITE" id="PS50802"/>
    </source>
</evidence>
<protein>
    <recommendedName>
        <fullName evidence="2">OTU domain-containing protein</fullName>
    </recommendedName>
</protein>
<gene>
    <name evidence="3" type="ORF">FA10DRAFT_294232</name>
</gene>
<dbReference type="GeneID" id="37046357"/>
<dbReference type="Pfam" id="PF02338">
    <property type="entry name" value="OTU"/>
    <property type="match status" value="1"/>
</dbReference>
<dbReference type="PROSITE" id="PS50802">
    <property type="entry name" value="OTU"/>
    <property type="match status" value="1"/>
</dbReference>
<dbReference type="GO" id="GO:0016579">
    <property type="term" value="P:protein deubiquitination"/>
    <property type="evidence" value="ECO:0007669"/>
    <property type="project" value="TreeGrafter"/>
</dbReference>
<accession>A0A316YMY7</accession>
<keyword evidence="4" id="KW-1185">Reference proteome</keyword>
<dbReference type="Gene3D" id="3.90.70.80">
    <property type="match status" value="1"/>
</dbReference>
<dbReference type="SUPFAM" id="SSF54001">
    <property type="entry name" value="Cysteine proteinases"/>
    <property type="match status" value="1"/>
</dbReference>
<dbReference type="AlphaFoldDB" id="A0A316YMY7"/>
<proteinExistence type="predicted"/>
<dbReference type="InterPro" id="IPR038765">
    <property type="entry name" value="Papain-like_cys_pep_sf"/>
</dbReference>
<evidence type="ECO:0000313" key="4">
    <source>
        <dbReference type="Proteomes" id="UP000245768"/>
    </source>
</evidence>
<dbReference type="InParanoid" id="A0A316YMY7"/>
<reference evidence="3 4" key="1">
    <citation type="journal article" date="2018" name="Mol. Biol. Evol.">
        <title>Broad Genomic Sampling Reveals a Smut Pathogenic Ancestry of the Fungal Clade Ustilaginomycotina.</title>
        <authorList>
            <person name="Kijpornyongpan T."/>
            <person name="Mondo S.J."/>
            <person name="Barry K."/>
            <person name="Sandor L."/>
            <person name="Lee J."/>
            <person name="Lipzen A."/>
            <person name="Pangilinan J."/>
            <person name="LaButti K."/>
            <person name="Hainaut M."/>
            <person name="Henrissat B."/>
            <person name="Grigoriev I.V."/>
            <person name="Spatafora J.W."/>
            <person name="Aime M.C."/>
        </authorList>
    </citation>
    <scope>NUCLEOTIDE SEQUENCE [LARGE SCALE GENOMIC DNA]</scope>
    <source>
        <strain evidence="3 4">MCA 4198</strain>
    </source>
</reference>